<evidence type="ECO:0000313" key="2">
    <source>
        <dbReference type="Proteomes" id="UP000325579"/>
    </source>
</evidence>
<keyword evidence="2" id="KW-1185">Reference proteome</keyword>
<reference evidence="1 2" key="1">
    <citation type="submission" date="2019-04" db="EMBL/GenBank/DDBJ databases">
        <authorList>
            <consortium name="DOE Joint Genome Institute"/>
            <person name="Mondo S."/>
            <person name="Kjaerbolling I."/>
            <person name="Vesth T."/>
            <person name="Frisvad J.C."/>
            <person name="Nybo J.L."/>
            <person name="Theobald S."/>
            <person name="Kildgaard S."/>
            <person name="Isbrandt T."/>
            <person name="Kuo A."/>
            <person name="Sato A."/>
            <person name="Lyhne E.K."/>
            <person name="Kogle M.E."/>
            <person name="Wiebenga A."/>
            <person name="Kun R.S."/>
            <person name="Lubbers R.J."/>
            <person name="Makela M.R."/>
            <person name="Barry K."/>
            <person name="Chovatia M."/>
            <person name="Clum A."/>
            <person name="Daum C."/>
            <person name="Haridas S."/>
            <person name="He G."/>
            <person name="LaButti K."/>
            <person name="Lipzen A."/>
            <person name="Riley R."/>
            <person name="Salamov A."/>
            <person name="Simmons B.A."/>
            <person name="Magnuson J.K."/>
            <person name="Henrissat B."/>
            <person name="Mortensen U.H."/>
            <person name="Larsen T.O."/>
            <person name="Devries R.P."/>
            <person name="Grigoriev I.V."/>
            <person name="Machida M."/>
            <person name="Baker S.E."/>
            <person name="Andersen M.R."/>
            <person name="Cantor M.N."/>
            <person name="Hua S.X."/>
        </authorList>
    </citation>
    <scope>NUCLEOTIDE SEQUENCE [LARGE SCALE GENOMIC DNA]</scope>
    <source>
        <strain evidence="1 2">CBS 119388</strain>
    </source>
</reference>
<organism evidence="1 2">
    <name type="scientific">Aspergillus pseudonomiae</name>
    <dbReference type="NCBI Taxonomy" id="1506151"/>
    <lineage>
        <taxon>Eukaryota</taxon>
        <taxon>Fungi</taxon>
        <taxon>Dikarya</taxon>
        <taxon>Ascomycota</taxon>
        <taxon>Pezizomycotina</taxon>
        <taxon>Eurotiomycetes</taxon>
        <taxon>Eurotiomycetidae</taxon>
        <taxon>Eurotiales</taxon>
        <taxon>Aspergillaceae</taxon>
        <taxon>Aspergillus</taxon>
        <taxon>Aspergillus subgen. Circumdati</taxon>
    </lineage>
</organism>
<proteinExistence type="predicted"/>
<dbReference type="RefSeq" id="XP_031938668.1">
    <property type="nucleotide sequence ID" value="XM_032079533.1"/>
</dbReference>
<dbReference type="AlphaFoldDB" id="A0A5N7D4X9"/>
<accession>A0A5N7D4X9</accession>
<dbReference type="EMBL" id="ML736802">
    <property type="protein sequence ID" value="KAE8401349.1"/>
    <property type="molecule type" value="Genomic_DNA"/>
</dbReference>
<name>A0A5N7D4X9_9EURO</name>
<dbReference type="Proteomes" id="UP000325579">
    <property type="component" value="Unassembled WGS sequence"/>
</dbReference>
<gene>
    <name evidence="1" type="ORF">BDV37DRAFT_183658</name>
</gene>
<dbReference type="GeneID" id="43664224"/>
<evidence type="ECO:0000313" key="1">
    <source>
        <dbReference type="EMBL" id="KAE8401349.1"/>
    </source>
</evidence>
<sequence length="187" mass="21211">MIFHHILASCACPEEQTNLESFKLGALGSSLGPHIASQRGNSSGAVPTPGRWVEPMFFAIQVDPGSSCAENEIISFFQLIQLRIRVEYPYLTRLSRRPAATRMTPLRRWYDVRYCYRYRYCYCIQHLLYSVPAPERSVSTKYPTIKVLGIQQSTTGTMASRALNFLHSPPRTKAENACAFLESKNIK</sequence>
<protein>
    <submittedName>
        <fullName evidence="1">Uncharacterized protein</fullName>
    </submittedName>
</protein>